<dbReference type="InterPro" id="IPR023696">
    <property type="entry name" value="Ureohydrolase_dom_sf"/>
</dbReference>
<sequence length="312" mass="32753">MLGYTHPACLDHDTGAGHPECADRLGAVLEALHAAFPALEWIEAPRATRGQLLRVHDERLLATVLSPPLAGTMRLDPDTLLSPGSPEAALRAAGAGVAATEAVMNGETDVAFCAVRPPGHHATADTAMGFCLFDSIAVAAAHALDRFGLARVAIADFDVHHGNGTQAIFEQDPRVLYLSSHQADLYPWSGAANERGVGNLVNLPLPAGSGGEAFRRAWREHLLPTLDTFAPQLVLVSAGFDGDRRDPLAQLALDPADFGWITAELSRLAARHACGRLVSMLEGGYDLQALREGTVAHVAALLGADGPVRAGA</sequence>
<evidence type="ECO:0000313" key="4">
    <source>
        <dbReference type="Proteomes" id="UP001156831"/>
    </source>
</evidence>
<dbReference type="PANTHER" id="PTHR10625:SF10">
    <property type="entry name" value="HISTONE DEACETYLASE HDAC1"/>
    <property type="match status" value="1"/>
</dbReference>
<gene>
    <name evidence="3" type="ORF">QFW80_17100</name>
</gene>
<comment type="caution">
    <text evidence="3">The sequence shown here is derived from an EMBL/GenBank/DDBJ whole genome shotgun (WGS) entry which is preliminary data.</text>
</comment>
<dbReference type="SUPFAM" id="SSF52768">
    <property type="entry name" value="Arginase/deacetylase"/>
    <property type="match status" value="1"/>
</dbReference>
<dbReference type="PANTHER" id="PTHR10625">
    <property type="entry name" value="HISTONE DEACETYLASE HDAC1-RELATED"/>
    <property type="match status" value="1"/>
</dbReference>
<dbReference type="InterPro" id="IPR000286">
    <property type="entry name" value="HDACs"/>
</dbReference>
<dbReference type="RefSeq" id="WP_280603408.1">
    <property type="nucleotide sequence ID" value="NZ_JARXRN010000029.1"/>
</dbReference>
<evidence type="ECO:0000259" key="2">
    <source>
        <dbReference type="Pfam" id="PF00850"/>
    </source>
</evidence>
<evidence type="ECO:0000313" key="3">
    <source>
        <dbReference type="EMBL" id="MDH5832238.1"/>
    </source>
</evidence>
<protein>
    <submittedName>
        <fullName evidence="3">Histone deacetylase family protein</fullName>
    </submittedName>
</protein>
<dbReference type="InterPro" id="IPR023801">
    <property type="entry name" value="His_deacetylse_dom"/>
</dbReference>
<name>A0ABT6JNH2_9GAMM</name>
<accession>A0ABT6JNH2</accession>
<dbReference type="CDD" id="cd11599">
    <property type="entry name" value="HDAC_classII_2"/>
    <property type="match status" value="1"/>
</dbReference>
<dbReference type="PRINTS" id="PR01270">
    <property type="entry name" value="HDASUPER"/>
</dbReference>
<dbReference type="Proteomes" id="UP001156831">
    <property type="component" value="Unassembled WGS sequence"/>
</dbReference>
<dbReference type="Pfam" id="PF00850">
    <property type="entry name" value="Hist_deacetyl"/>
    <property type="match status" value="1"/>
</dbReference>
<evidence type="ECO:0000256" key="1">
    <source>
        <dbReference type="ARBA" id="ARBA00005947"/>
    </source>
</evidence>
<reference evidence="3 4" key="1">
    <citation type="submission" date="2023-04" db="EMBL/GenBank/DDBJ databases">
        <title>Luteimonas sp. M1R5S18.</title>
        <authorList>
            <person name="Sun J.-Q."/>
        </authorList>
    </citation>
    <scope>NUCLEOTIDE SEQUENCE [LARGE SCALE GENOMIC DNA]</scope>
    <source>
        <strain evidence="3 4">M1R5S18</strain>
    </source>
</reference>
<dbReference type="InterPro" id="IPR037138">
    <property type="entry name" value="His_deacetylse_dom_sf"/>
</dbReference>
<dbReference type="EMBL" id="JARXRN010000029">
    <property type="protein sequence ID" value="MDH5832238.1"/>
    <property type="molecule type" value="Genomic_DNA"/>
</dbReference>
<dbReference type="Gene3D" id="3.40.800.20">
    <property type="entry name" value="Histone deacetylase domain"/>
    <property type="match status" value="1"/>
</dbReference>
<proteinExistence type="inferred from homology"/>
<keyword evidence="4" id="KW-1185">Reference proteome</keyword>
<comment type="similarity">
    <text evidence="1">Belongs to the histone deacetylase family.</text>
</comment>
<organism evidence="3 4">
    <name type="scientific">Luteimonas rhizosphaericola</name>
    <dbReference type="NCBI Taxonomy" id="3042024"/>
    <lineage>
        <taxon>Bacteria</taxon>
        <taxon>Pseudomonadati</taxon>
        <taxon>Pseudomonadota</taxon>
        <taxon>Gammaproteobacteria</taxon>
        <taxon>Lysobacterales</taxon>
        <taxon>Lysobacteraceae</taxon>
        <taxon>Luteimonas</taxon>
    </lineage>
</organism>
<feature type="domain" description="Histone deacetylase" evidence="2">
    <location>
        <begin position="18"/>
        <end position="301"/>
    </location>
</feature>